<evidence type="ECO:0000256" key="5">
    <source>
        <dbReference type="ARBA" id="ARBA00023163"/>
    </source>
</evidence>
<evidence type="ECO:0000256" key="1">
    <source>
        <dbReference type="ARBA" id="ARBA00022553"/>
    </source>
</evidence>
<evidence type="ECO:0000256" key="2">
    <source>
        <dbReference type="ARBA" id="ARBA00023012"/>
    </source>
</evidence>
<keyword evidence="3" id="KW-0805">Transcription regulation</keyword>
<keyword evidence="2" id="KW-0902">Two-component regulatory system</keyword>
<feature type="modified residue" description="4-aspartylphosphate" evidence="6">
    <location>
        <position position="56"/>
    </location>
</feature>
<dbReference type="EMBL" id="CAACVJ010000007">
    <property type="protein sequence ID" value="VEP11432.1"/>
    <property type="molecule type" value="Genomic_DNA"/>
</dbReference>
<dbReference type="PANTHER" id="PTHR43280:SF2">
    <property type="entry name" value="HTH-TYPE TRANSCRIPTIONAL REGULATOR EXSA"/>
    <property type="match status" value="1"/>
</dbReference>
<accession>A0A563VJ43</accession>
<dbReference type="PROSITE" id="PS50110">
    <property type="entry name" value="RESPONSE_REGULATORY"/>
    <property type="match status" value="1"/>
</dbReference>
<dbReference type="PRINTS" id="PR00032">
    <property type="entry name" value="HTHARAC"/>
</dbReference>
<dbReference type="PROSITE" id="PS00041">
    <property type="entry name" value="HTH_ARAC_FAMILY_1"/>
    <property type="match status" value="1"/>
</dbReference>
<dbReference type="Gene3D" id="1.10.10.60">
    <property type="entry name" value="Homeodomain-like"/>
    <property type="match status" value="2"/>
</dbReference>
<dbReference type="AlphaFoldDB" id="A0A563VJ43"/>
<evidence type="ECO:0000256" key="6">
    <source>
        <dbReference type="PROSITE-ProRule" id="PRU00169"/>
    </source>
</evidence>
<evidence type="ECO:0000259" key="8">
    <source>
        <dbReference type="PROSITE" id="PS50110"/>
    </source>
</evidence>
<feature type="domain" description="Response regulatory" evidence="8">
    <location>
        <begin position="7"/>
        <end position="123"/>
    </location>
</feature>
<evidence type="ECO:0000313" key="10">
    <source>
        <dbReference type="Proteomes" id="UP000320055"/>
    </source>
</evidence>
<dbReference type="GO" id="GO:0043565">
    <property type="term" value="F:sequence-specific DNA binding"/>
    <property type="evidence" value="ECO:0007669"/>
    <property type="project" value="InterPro"/>
</dbReference>
<feature type="domain" description="HTH araC/xylS-type" evidence="7">
    <location>
        <begin position="158"/>
        <end position="256"/>
    </location>
</feature>
<dbReference type="PANTHER" id="PTHR43280">
    <property type="entry name" value="ARAC-FAMILY TRANSCRIPTIONAL REGULATOR"/>
    <property type="match status" value="1"/>
</dbReference>
<dbReference type="Proteomes" id="UP000320055">
    <property type="component" value="Unassembled WGS sequence"/>
</dbReference>
<dbReference type="CDD" id="cd17574">
    <property type="entry name" value="REC_OmpR"/>
    <property type="match status" value="1"/>
</dbReference>
<keyword evidence="4" id="KW-0238">DNA-binding</keyword>
<proteinExistence type="predicted"/>
<dbReference type="InterPro" id="IPR011006">
    <property type="entry name" value="CheY-like_superfamily"/>
</dbReference>
<organism evidence="9 10">
    <name type="scientific">Hyella patelloides LEGE 07179</name>
    <dbReference type="NCBI Taxonomy" id="945734"/>
    <lineage>
        <taxon>Bacteria</taxon>
        <taxon>Bacillati</taxon>
        <taxon>Cyanobacteriota</taxon>
        <taxon>Cyanophyceae</taxon>
        <taxon>Pleurocapsales</taxon>
        <taxon>Hyellaceae</taxon>
        <taxon>Hyella</taxon>
    </lineage>
</organism>
<evidence type="ECO:0000313" key="9">
    <source>
        <dbReference type="EMBL" id="VEP11432.1"/>
    </source>
</evidence>
<dbReference type="InterPro" id="IPR001789">
    <property type="entry name" value="Sig_transdc_resp-reg_receiver"/>
</dbReference>
<dbReference type="GO" id="GO:0003700">
    <property type="term" value="F:DNA-binding transcription factor activity"/>
    <property type="evidence" value="ECO:0007669"/>
    <property type="project" value="InterPro"/>
</dbReference>
<dbReference type="InterPro" id="IPR018062">
    <property type="entry name" value="HTH_AraC-typ_CS"/>
</dbReference>
<evidence type="ECO:0000256" key="3">
    <source>
        <dbReference type="ARBA" id="ARBA00023015"/>
    </source>
</evidence>
<gene>
    <name evidence="9" type="ORF">H1P_1040006</name>
</gene>
<dbReference type="InterPro" id="IPR018060">
    <property type="entry name" value="HTH_AraC"/>
</dbReference>
<dbReference type="SMART" id="SM00448">
    <property type="entry name" value="REC"/>
    <property type="match status" value="1"/>
</dbReference>
<dbReference type="Pfam" id="PF12833">
    <property type="entry name" value="HTH_18"/>
    <property type="match status" value="1"/>
</dbReference>
<sequence length="263" mass="30256">MQLGMKTILVIEDEAQTRKVLLNCLKFEGFKAIEADNGKSGLKLAQECHPDLIVCDIMMPEMDGYEVLSALRKHSSTLAIPIIFLTAKVSMLDLRLGMDLGAEDYLTKPCNVDRFLTAITTRLKRKEELKKWYVSPTNTSNSESFFESIDLPKCSKVERVFKFIEENYYKPLELKDVAQAVGYSPAYLTNLIRQKTERTVKQWIIERRMNEARELLLNTEQSITEIAEKTGYVDTGYFIRQFKRLHGTTPNQWRNSPEIVEAA</sequence>
<evidence type="ECO:0000256" key="4">
    <source>
        <dbReference type="ARBA" id="ARBA00023125"/>
    </source>
</evidence>
<keyword evidence="1 6" id="KW-0597">Phosphoprotein</keyword>
<dbReference type="Gene3D" id="3.40.50.2300">
    <property type="match status" value="1"/>
</dbReference>
<name>A0A563VJ43_9CYAN</name>
<dbReference type="Pfam" id="PF00072">
    <property type="entry name" value="Response_reg"/>
    <property type="match status" value="1"/>
</dbReference>
<dbReference type="FunFam" id="3.40.50.2300:FF:000001">
    <property type="entry name" value="DNA-binding response regulator PhoB"/>
    <property type="match status" value="1"/>
</dbReference>
<keyword evidence="10" id="KW-1185">Reference proteome</keyword>
<dbReference type="SUPFAM" id="SSF52172">
    <property type="entry name" value="CheY-like"/>
    <property type="match status" value="1"/>
</dbReference>
<protein>
    <submittedName>
        <fullName evidence="9">Two component transcriptional regulator, AraC family</fullName>
    </submittedName>
</protein>
<evidence type="ECO:0000259" key="7">
    <source>
        <dbReference type="PROSITE" id="PS01124"/>
    </source>
</evidence>
<reference evidence="9 10" key="1">
    <citation type="submission" date="2019-01" db="EMBL/GenBank/DDBJ databases">
        <authorList>
            <person name="Brito A."/>
        </authorList>
    </citation>
    <scope>NUCLEOTIDE SEQUENCE [LARGE SCALE GENOMIC DNA]</scope>
    <source>
        <strain evidence="9">1</strain>
    </source>
</reference>
<dbReference type="GO" id="GO:0000160">
    <property type="term" value="P:phosphorelay signal transduction system"/>
    <property type="evidence" value="ECO:0007669"/>
    <property type="project" value="UniProtKB-KW"/>
</dbReference>
<dbReference type="SUPFAM" id="SSF46689">
    <property type="entry name" value="Homeodomain-like"/>
    <property type="match status" value="2"/>
</dbReference>
<dbReference type="InterPro" id="IPR020449">
    <property type="entry name" value="Tscrpt_reg_AraC-type_HTH"/>
</dbReference>
<dbReference type="InterPro" id="IPR009057">
    <property type="entry name" value="Homeodomain-like_sf"/>
</dbReference>
<dbReference type="SMART" id="SM00342">
    <property type="entry name" value="HTH_ARAC"/>
    <property type="match status" value="1"/>
</dbReference>
<dbReference type="PROSITE" id="PS01124">
    <property type="entry name" value="HTH_ARAC_FAMILY_2"/>
    <property type="match status" value="1"/>
</dbReference>
<keyword evidence="5" id="KW-0804">Transcription</keyword>